<evidence type="ECO:0000256" key="2">
    <source>
        <dbReference type="ARBA" id="ARBA00023315"/>
    </source>
</evidence>
<dbReference type="Gene3D" id="3.30.559.10">
    <property type="entry name" value="Chloramphenicol acetyltransferase-like domain"/>
    <property type="match status" value="3"/>
</dbReference>
<name>A0A811SG83_9POAL</name>
<dbReference type="InterPro" id="IPR023213">
    <property type="entry name" value="CAT-like_dom_sf"/>
</dbReference>
<dbReference type="Pfam" id="PF02458">
    <property type="entry name" value="Transferase"/>
    <property type="match status" value="2"/>
</dbReference>
<dbReference type="Proteomes" id="UP000604825">
    <property type="component" value="Unassembled WGS sequence"/>
</dbReference>
<evidence type="ECO:0000313" key="5">
    <source>
        <dbReference type="Proteomes" id="UP000604825"/>
    </source>
</evidence>
<protein>
    <submittedName>
        <fullName evidence="4">Uncharacterized protein</fullName>
    </submittedName>
</protein>
<evidence type="ECO:0000256" key="3">
    <source>
        <dbReference type="SAM" id="MobiDB-lite"/>
    </source>
</evidence>
<evidence type="ECO:0000256" key="1">
    <source>
        <dbReference type="ARBA" id="ARBA00022679"/>
    </source>
</evidence>
<evidence type="ECO:0000313" key="4">
    <source>
        <dbReference type="EMBL" id="CAD6340293.1"/>
    </source>
</evidence>
<dbReference type="InterPro" id="IPR051504">
    <property type="entry name" value="Plant_metabolite_acyltrans"/>
</dbReference>
<accession>A0A811SG83</accession>
<dbReference type="AlphaFoldDB" id="A0A811SG83"/>
<keyword evidence="1" id="KW-0808">Transferase</keyword>
<keyword evidence="2" id="KW-0012">Acyltransferase</keyword>
<dbReference type="OrthoDB" id="679112at2759"/>
<dbReference type="PANTHER" id="PTHR31625">
    <property type="match status" value="1"/>
</dbReference>
<dbReference type="GO" id="GO:0016747">
    <property type="term" value="F:acyltransferase activity, transferring groups other than amino-acyl groups"/>
    <property type="evidence" value="ECO:0007669"/>
    <property type="project" value="UniProtKB-ARBA"/>
</dbReference>
<dbReference type="EMBL" id="CAJGYO010000019">
    <property type="protein sequence ID" value="CAD6340293.1"/>
    <property type="molecule type" value="Genomic_DNA"/>
</dbReference>
<proteinExistence type="predicted"/>
<gene>
    <name evidence="4" type="ORF">NCGR_LOCUS64391</name>
</gene>
<keyword evidence="5" id="KW-1185">Reference proteome</keyword>
<organism evidence="4 5">
    <name type="scientific">Miscanthus lutarioriparius</name>
    <dbReference type="NCBI Taxonomy" id="422564"/>
    <lineage>
        <taxon>Eukaryota</taxon>
        <taxon>Viridiplantae</taxon>
        <taxon>Streptophyta</taxon>
        <taxon>Embryophyta</taxon>
        <taxon>Tracheophyta</taxon>
        <taxon>Spermatophyta</taxon>
        <taxon>Magnoliopsida</taxon>
        <taxon>Liliopsida</taxon>
        <taxon>Poales</taxon>
        <taxon>Poaceae</taxon>
        <taxon>PACMAD clade</taxon>
        <taxon>Panicoideae</taxon>
        <taxon>Andropogonodae</taxon>
        <taxon>Andropogoneae</taxon>
        <taxon>Saccharinae</taxon>
        <taxon>Miscanthus</taxon>
    </lineage>
</organism>
<comment type="caution">
    <text evidence="4">The sequence shown here is derived from an EMBL/GenBank/DDBJ whole genome shotgun (WGS) entry which is preliminary data.</text>
</comment>
<feature type="region of interest" description="Disordered" evidence="3">
    <location>
        <begin position="467"/>
        <end position="486"/>
    </location>
</feature>
<sequence length="741" mass="80042">MGSRVRVLSVTHVRPSETSNPLTDNDDHAIKVSLLDTMFLPYQPMQRLFFYEGDDLPPVPALLGTLQSSLAATLAIFTPLAGNLAVSKSGDVVIDCSPGAVSQGVRFVEAEYAGSTDDMRRLASDAEHDAEAYAQLVPTVVVSALPVPALVVQVTRPADTDDGGGIGAVVVGVSMCHGVGDGQALWEFIRAWAAAARGGSPALPAFLPPVFDRAVINRHPKAEAVSRMLLRIFAPALPMEWANGKRVVDDQDGDDEGNEERVDDNVHEFKWHGGDAVAEASQRHEQVIGETQALPIMMKSLHGRTHQPLTMSGIMIPPLASKERSLGKWFVANKAVDGDEVQKWRATRVNQPHTCGILRPSQEHSHDKAHWLLDKWFVEAEYAGSIDDMRRLAVGDEHHTEALVLLGPELNAGCLPAQVLAVQVTRPAIGAGRAGVVIGVSIHHAVADGHSVWQFMRAWSAASREPALDSDLVPPPPPTWDRTAIPYPKPGEVARKFLRTVAPALPVARSPSLYTPLDQRRRSFLLRADDIRSLKQSILTQSQAIGGHLGTFPSTYVAVSSLVWTSIVRAKSLDDPAGGDAYFLVAVDLRRRLGPAPAVDERYFGNCVAPCYARAAVRHLRDGGAGLGHAAAAISDAVRAQLKDPLGGAELWLEDFLALPKERLTFTGSSNRFMAYETDFGWGAPSRVELVSLFTRELVLLLGAEDGGVQVTVSLDHAHMEGFAANFMQVSRRGDAAKNLE</sequence>
<reference evidence="4" key="1">
    <citation type="submission" date="2020-10" db="EMBL/GenBank/DDBJ databases">
        <authorList>
            <person name="Han B."/>
            <person name="Lu T."/>
            <person name="Zhao Q."/>
            <person name="Huang X."/>
            <person name="Zhao Y."/>
        </authorList>
    </citation>
    <scope>NUCLEOTIDE SEQUENCE</scope>
</reference>